<gene>
    <name evidence="6" type="primary">xerC_5</name>
    <name evidence="6" type="ORF">LzC2_25670</name>
</gene>
<dbReference type="PROSITE" id="PS51898">
    <property type="entry name" value="TYR_RECOMBINASE"/>
    <property type="match status" value="1"/>
</dbReference>
<comment type="similarity">
    <text evidence="1">Belongs to the 'phage' integrase family.</text>
</comment>
<dbReference type="PANTHER" id="PTHR30629">
    <property type="entry name" value="PROPHAGE INTEGRASE"/>
    <property type="match status" value="1"/>
</dbReference>
<proteinExistence type="inferred from homology"/>
<evidence type="ECO:0000313" key="6">
    <source>
        <dbReference type="EMBL" id="NNJ26479.1"/>
    </source>
</evidence>
<dbReference type="CDD" id="cd00397">
    <property type="entry name" value="DNA_BRE_C"/>
    <property type="match status" value="1"/>
</dbReference>
<organism evidence="6 7">
    <name type="scientific">Alienimonas chondri</name>
    <dbReference type="NCBI Taxonomy" id="2681879"/>
    <lineage>
        <taxon>Bacteria</taxon>
        <taxon>Pseudomonadati</taxon>
        <taxon>Planctomycetota</taxon>
        <taxon>Planctomycetia</taxon>
        <taxon>Planctomycetales</taxon>
        <taxon>Planctomycetaceae</taxon>
        <taxon>Alienimonas</taxon>
    </lineage>
</organism>
<reference evidence="6 7" key="1">
    <citation type="journal article" date="2020" name="Syst. Appl. Microbiol.">
        <title>Alienimonas chondri sp. nov., a novel planctomycete isolated from the biofilm of the red alga Chondrus crispus.</title>
        <authorList>
            <person name="Vitorino I."/>
            <person name="Albuquerque L."/>
            <person name="Wiegand S."/>
            <person name="Kallscheuer N."/>
            <person name="da Costa M.S."/>
            <person name="Lobo-da-Cunha A."/>
            <person name="Jogler C."/>
            <person name="Lage O.M."/>
        </authorList>
    </citation>
    <scope>NUCLEOTIDE SEQUENCE [LARGE SCALE GENOMIC DNA]</scope>
    <source>
        <strain evidence="6 7">LzC2</strain>
    </source>
</reference>
<keyword evidence="7" id="KW-1185">Reference proteome</keyword>
<sequence length="435" mass="48624">MPRRSAKPPSYRLHKPSGQARVILAGEHIYLGKYGTPESKEAYARLIAERFLAPNATIPPDTPDADIAAARASGVSGVMRQSSATLQRPSVNALMVAYLDFAERYYSADGEPTQEFRDVKASLKPLRELYGRTPAAEFGPKRLKAVREHMISVQDISRKIVNNRINRVRRFFKWAVSEELVPSSVLHGLQSVDGLKCGRTAARENEPVRPVPDAHVEATLPHLGPQVAAMVKVQRLTGIRPGEVVQMTPSDVDRTEEVWVYRPQKHKNKWRGQDRTVPLGPQAQAALAPFLDGRPDDKPLFSPKEAEEWRYAHRPPYSGRERTTMKYASETTRLAEQKAARRKAKRKPGRKCRDQYDRDSYRRAVKRGVEKAKKAGADVEPWTPSQLRHAKATEVRRIAGLEAAQAALGHKNADVTQIYAERNLSAAVELAKATG</sequence>
<feature type="domain" description="Tyr recombinase" evidence="5">
    <location>
        <begin position="205"/>
        <end position="435"/>
    </location>
</feature>
<evidence type="ECO:0000256" key="1">
    <source>
        <dbReference type="ARBA" id="ARBA00008857"/>
    </source>
</evidence>
<dbReference type="Pfam" id="PF00589">
    <property type="entry name" value="Phage_integrase"/>
    <property type="match status" value="1"/>
</dbReference>
<name>A0ABX1VFG7_9PLAN</name>
<dbReference type="InterPro" id="IPR050808">
    <property type="entry name" value="Phage_Integrase"/>
</dbReference>
<evidence type="ECO:0000259" key="5">
    <source>
        <dbReference type="PROSITE" id="PS51898"/>
    </source>
</evidence>
<accession>A0ABX1VFG7</accession>
<evidence type="ECO:0000256" key="4">
    <source>
        <dbReference type="SAM" id="MobiDB-lite"/>
    </source>
</evidence>
<dbReference type="InterPro" id="IPR002104">
    <property type="entry name" value="Integrase_catalytic"/>
</dbReference>
<dbReference type="Gene3D" id="1.10.443.10">
    <property type="entry name" value="Intergrase catalytic core"/>
    <property type="match status" value="1"/>
</dbReference>
<dbReference type="InterPro" id="IPR013762">
    <property type="entry name" value="Integrase-like_cat_sf"/>
</dbReference>
<evidence type="ECO:0000256" key="2">
    <source>
        <dbReference type="ARBA" id="ARBA00022908"/>
    </source>
</evidence>
<dbReference type="Proteomes" id="UP000609651">
    <property type="component" value="Unassembled WGS sequence"/>
</dbReference>
<evidence type="ECO:0000313" key="7">
    <source>
        <dbReference type="Proteomes" id="UP000609651"/>
    </source>
</evidence>
<dbReference type="SUPFAM" id="SSF56349">
    <property type="entry name" value="DNA breaking-rejoining enzymes"/>
    <property type="match status" value="1"/>
</dbReference>
<feature type="region of interest" description="Disordered" evidence="4">
    <location>
        <begin position="321"/>
        <end position="360"/>
    </location>
</feature>
<protein>
    <submittedName>
        <fullName evidence="6">Tyrosine recombinase XerC</fullName>
    </submittedName>
</protein>
<dbReference type="PANTHER" id="PTHR30629:SF2">
    <property type="entry name" value="PROPHAGE INTEGRASE INTS-RELATED"/>
    <property type="match status" value="1"/>
</dbReference>
<evidence type="ECO:0000256" key="3">
    <source>
        <dbReference type="ARBA" id="ARBA00023172"/>
    </source>
</evidence>
<keyword evidence="3" id="KW-0233">DNA recombination</keyword>
<dbReference type="InterPro" id="IPR011010">
    <property type="entry name" value="DNA_brk_join_enz"/>
</dbReference>
<dbReference type="RefSeq" id="WP_171187557.1">
    <property type="nucleotide sequence ID" value="NZ_WTPX01000080.1"/>
</dbReference>
<feature type="compositionally biased region" description="Basic and acidic residues" evidence="4">
    <location>
        <begin position="351"/>
        <end position="360"/>
    </location>
</feature>
<feature type="compositionally biased region" description="Basic residues" evidence="4">
    <location>
        <begin position="340"/>
        <end position="350"/>
    </location>
</feature>
<comment type="caution">
    <text evidence="6">The sequence shown here is derived from an EMBL/GenBank/DDBJ whole genome shotgun (WGS) entry which is preliminary data.</text>
</comment>
<keyword evidence="2" id="KW-0229">DNA integration</keyword>
<dbReference type="EMBL" id="WTPX01000080">
    <property type="protein sequence ID" value="NNJ26479.1"/>
    <property type="molecule type" value="Genomic_DNA"/>
</dbReference>